<dbReference type="EMBL" id="MCGO01000043">
    <property type="protein sequence ID" value="ORY38623.1"/>
    <property type="molecule type" value="Genomic_DNA"/>
</dbReference>
<dbReference type="AlphaFoldDB" id="A0A1Y2BV57"/>
<feature type="transmembrane region" description="Helical" evidence="1">
    <location>
        <begin position="41"/>
        <end position="62"/>
    </location>
</feature>
<comment type="caution">
    <text evidence="2">The sequence shown here is derived from an EMBL/GenBank/DDBJ whole genome shotgun (WGS) entry which is preliminary data.</text>
</comment>
<proteinExistence type="predicted"/>
<evidence type="ECO:0000313" key="3">
    <source>
        <dbReference type="Proteomes" id="UP000193642"/>
    </source>
</evidence>
<accession>A0A1Y2BV57</accession>
<sequence length="139" mass="15972">MTNCTNIENLKRLMSSSVMMLEFFLLLVFMIPFVFCTARTIILVTWAVSMVPISMVPISIILHRIFVIQRILVATVLASIVVPLGRHIIFGKVGTRLICRSTESWYWPRSFIQRILVMVVMVAMMFVPCISSAWSLLFR</sequence>
<organism evidence="2 3">
    <name type="scientific">Rhizoclosmatium globosum</name>
    <dbReference type="NCBI Taxonomy" id="329046"/>
    <lineage>
        <taxon>Eukaryota</taxon>
        <taxon>Fungi</taxon>
        <taxon>Fungi incertae sedis</taxon>
        <taxon>Chytridiomycota</taxon>
        <taxon>Chytridiomycota incertae sedis</taxon>
        <taxon>Chytridiomycetes</taxon>
        <taxon>Chytridiales</taxon>
        <taxon>Chytriomycetaceae</taxon>
        <taxon>Rhizoclosmatium</taxon>
    </lineage>
</organism>
<keyword evidence="1" id="KW-0472">Membrane</keyword>
<reference evidence="2 3" key="1">
    <citation type="submission" date="2016-07" db="EMBL/GenBank/DDBJ databases">
        <title>Pervasive Adenine N6-methylation of Active Genes in Fungi.</title>
        <authorList>
            <consortium name="DOE Joint Genome Institute"/>
            <person name="Mondo S.J."/>
            <person name="Dannebaum R.O."/>
            <person name="Kuo R.C."/>
            <person name="Labutti K."/>
            <person name="Haridas S."/>
            <person name="Kuo A."/>
            <person name="Salamov A."/>
            <person name="Ahrendt S.R."/>
            <person name="Lipzen A."/>
            <person name="Sullivan W."/>
            <person name="Andreopoulos W.B."/>
            <person name="Clum A."/>
            <person name="Lindquist E."/>
            <person name="Daum C."/>
            <person name="Ramamoorthy G.K."/>
            <person name="Gryganskyi A."/>
            <person name="Culley D."/>
            <person name="Magnuson J.K."/>
            <person name="James T.Y."/>
            <person name="O'Malley M.A."/>
            <person name="Stajich J.E."/>
            <person name="Spatafora J.W."/>
            <person name="Visel A."/>
            <person name="Grigoriev I.V."/>
        </authorList>
    </citation>
    <scope>NUCLEOTIDE SEQUENCE [LARGE SCALE GENOMIC DNA]</scope>
    <source>
        <strain evidence="2 3">JEL800</strain>
    </source>
</reference>
<name>A0A1Y2BV57_9FUNG</name>
<evidence type="ECO:0000313" key="2">
    <source>
        <dbReference type="EMBL" id="ORY38623.1"/>
    </source>
</evidence>
<dbReference type="Proteomes" id="UP000193642">
    <property type="component" value="Unassembled WGS sequence"/>
</dbReference>
<evidence type="ECO:0000256" key="1">
    <source>
        <dbReference type="SAM" id="Phobius"/>
    </source>
</evidence>
<keyword evidence="1" id="KW-1133">Transmembrane helix</keyword>
<feature type="transmembrane region" description="Helical" evidence="1">
    <location>
        <begin position="71"/>
        <end position="91"/>
    </location>
</feature>
<keyword evidence="1" id="KW-0812">Transmembrane</keyword>
<keyword evidence="3" id="KW-1185">Reference proteome</keyword>
<feature type="transmembrane region" description="Helical" evidence="1">
    <location>
        <begin position="111"/>
        <end position="137"/>
    </location>
</feature>
<feature type="transmembrane region" description="Helical" evidence="1">
    <location>
        <begin position="12"/>
        <end position="35"/>
    </location>
</feature>
<gene>
    <name evidence="2" type="ORF">BCR33DRAFT_426813</name>
</gene>
<protein>
    <submittedName>
        <fullName evidence="2">Uncharacterized protein</fullName>
    </submittedName>
</protein>